<accession>A0ABV8VV37</accession>
<reference evidence="3" key="1">
    <citation type="journal article" date="2019" name="Int. J. Syst. Evol. Microbiol.">
        <title>The Global Catalogue of Microorganisms (GCM) 10K type strain sequencing project: providing services to taxonomists for standard genome sequencing and annotation.</title>
        <authorList>
            <consortium name="The Broad Institute Genomics Platform"/>
            <consortium name="The Broad Institute Genome Sequencing Center for Infectious Disease"/>
            <person name="Wu L."/>
            <person name="Ma J."/>
        </authorList>
    </citation>
    <scope>NUCLEOTIDE SEQUENCE [LARGE SCALE GENOMIC DNA]</scope>
    <source>
        <strain evidence="3">KACC 14058</strain>
    </source>
</reference>
<evidence type="ECO:0000313" key="3">
    <source>
        <dbReference type="Proteomes" id="UP001595880"/>
    </source>
</evidence>
<name>A0ABV8VV37_9BACI</name>
<gene>
    <name evidence="2" type="ORF">ACFOZ1_06320</name>
</gene>
<keyword evidence="3" id="KW-1185">Reference proteome</keyword>
<sequence>MSLKLIELQVALPRTQDAGKLQDIMQQQGRVGQEQLSQQSIAEELKKRQKVNEQRESEKLKNNRENSKNLIPNNNDTEKKKAKNQTINHPYLGNQIDYSK</sequence>
<evidence type="ECO:0000256" key="1">
    <source>
        <dbReference type="SAM" id="MobiDB-lite"/>
    </source>
</evidence>
<dbReference type="Proteomes" id="UP001595880">
    <property type="component" value="Unassembled WGS sequence"/>
</dbReference>
<evidence type="ECO:0000313" key="2">
    <source>
        <dbReference type="EMBL" id="MFC4387425.1"/>
    </source>
</evidence>
<dbReference type="RefSeq" id="WP_390197240.1">
    <property type="nucleotide sequence ID" value="NZ_JBHSDV010000001.1"/>
</dbReference>
<organism evidence="2 3">
    <name type="scientific">Gracilibacillus marinus</name>
    <dbReference type="NCBI Taxonomy" id="630535"/>
    <lineage>
        <taxon>Bacteria</taxon>
        <taxon>Bacillati</taxon>
        <taxon>Bacillota</taxon>
        <taxon>Bacilli</taxon>
        <taxon>Bacillales</taxon>
        <taxon>Bacillaceae</taxon>
        <taxon>Gracilibacillus</taxon>
    </lineage>
</organism>
<proteinExistence type="predicted"/>
<dbReference type="EMBL" id="JBHSDV010000001">
    <property type="protein sequence ID" value="MFC4387425.1"/>
    <property type="molecule type" value="Genomic_DNA"/>
</dbReference>
<comment type="caution">
    <text evidence="2">The sequence shown here is derived from an EMBL/GenBank/DDBJ whole genome shotgun (WGS) entry which is preliminary data.</text>
</comment>
<protein>
    <submittedName>
        <fullName evidence="2">Uncharacterized protein</fullName>
    </submittedName>
</protein>
<feature type="compositionally biased region" description="Basic and acidic residues" evidence="1">
    <location>
        <begin position="45"/>
        <end position="67"/>
    </location>
</feature>
<feature type="region of interest" description="Disordered" evidence="1">
    <location>
        <begin position="45"/>
        <end position="100"/>
    </location>
</feature>